<dbReference type="Proteomes" id="UP001597453">
    <property type="component" value="Unassembled WGS sequence"/>
</dbReference>
<proteinExistence type="predicted"/>
<evidence type="ECO:0000313" key="1">
    <source>
        <dbReference type="EMBL" id="MFD2674282.1"/>
    </source>
</evidence>
<dbReference type="GO" id="GO:0016787">
    <property type="term" value="F:hydrolase activity"/>
    <property type="evidence" value="ECO:0007669"/>
    <property type="project" value="UniProtKB-KW"/>
</dbReference>
<organism evidence="1 2">
    <name type="scientific">Gulosibacter bifidus</name>
    <dbReference type="NCBI Taxonomy" id="272239"/>
    <lineage>
        <taxon>Bacteria</taxon>
        <taxon>Bacillati</taxon>
        <taxon>Actinomycetota</taxon>
        <taxon>Actinomycetes</taxon>
        <taxon>Micrococcales</taxon>
        <taxon>Microbacteriaceae</taxon>
        <taxon>Gulosibacter</taxon>
    </lineage>
</organism>
<dbReference type="RefSeq" id="WP_066057510.1">
    <property type="nucleotide sequence ID" value="NZ_JBHUNF010000001.1"/>
</dbReference>
<dbReference type="Gene3D" id="3.40.50.10320">
    <property type="entry name" value="LmbE-like"/>
    <property type="match status" value="1"/>
</dbReference>
<dbReference type="SUPFAM" id="SSF102588">
    <property type="entry name" value="LmbE-like"/>
    <property type="match status" value="1"/>
</dbReference>
<protein>
    <submittedName>
        <fullName evidence="1">PIG-L deacetylase family protein</fullName>
        <ecNumber evidence="1">3.5.1.-</ecNumber>
    </submittedName>
</protein>
<reference evidence="2" key="1">
    <citation type="journal article" date="2019" name="Int. J. Syst. Evol. Microbiol.">
        <title>The Global Catalogue of Microorganisms (GCM) 10K type strain sequencing project: providing services to taxonomists for standard genome sequencing and annotation.</title>
        <authorList>
            <consortium name="The Broad Institute Genomics Platform"/>
            <consortium name="The Broad Institute Genome Sequencing Center for Infectious Disease"/>
            <person name="Wu L."/>
            <person name="Ma J."/>
        </authorList>
    </citation>
    <scope>NUCLEOTIDE SEQUENCE [LARGE SCALE GENOMIC DNA]</scope>
    <source>
        <strain evidence="2">TISTR 1511</strain>
    </source>
</reference>
<name>A0ABW5RGR7_9MICO</name>
<comment type="caution">
    <text evidence="1">The sequence shown here is derived from an EMBL/GenBank/DDBJ whole genome shotgun (WGS) entry which is preliminary data.</text>
</comment>
<sequence length="230" mass="24482">MSTVLALHASTIGIPLLTGGTLARLAEAGQRVVIVTLTGDPAAEIGEHLGAARVESLGYAFSPGGACNVPESALDELETLLADETDISLVLGYDKGGFDLEPTHALAHRIATEFAASRGAALVNAAIPREMLSKAHTLAKMLGRSTPIDNEVLDSLPTKSTVDYRINPLTHVPKKWDAVAELSRGTDRLSQILAKVMQLPRIMIAPMFKTEYFVNAPESPAPVPEYFTAL</sequence>
<dbReference type="InterPro" id="IPR024078">
    <property type="entry name" value="LmbE-like_dom_sf"/>
</dbReference>
<gene>
    <name evidence="1" type="ORF">ACFSUQ_03070</name>
</gene>
<keyword evidence="2" id="KW-1185">Reference proteome</keyword>
<dbReference type="EMBL" id="JBHUNF010000001">
    <property type="protein sequence ID" value="MFD2674282.1"/>
    <property type="molecule type" value="Genomic_DNA"/>
</dbReference>
<evidence type="ECO:0000313" key="2">
    <source>
        <dbReference type="Proteomes" id="UP001597453"/>
    </source>
</evidence>
<keyword evidence="1" id="KW-0378">Hydrolase</keyword>
<dbReference type="EC" id="3.5.1.-" evidence="1"/>
<accession>A0ABW5RGR7</accession>